<dbReference type="Pfam" id="PF12697">
    <property type="entry name" value="Abhydrolase_6"/>
    <property type="match status" value="1"/>
</dbReference>
<evidence type="ECO:0000256" key="1">
    <source>
        <dbReference type="ARBA" id="ARBA00022801"/>
    </source>
</evidence>
<reference evidence="3 4" key="1">
    <citation type="submission" date="2019-03" db="EMBL/GenBank/DDBJ databases">
        <title>Genomic Encyclopedia of Archaeal and Bacterial Type Strains, Phase II (KMG-II): from individual species to whole genera.</title>
        <authorList>
            <person name="Goeker M."/>
        </authorList>
    </citation>
    <scope>NUCLEOTIDE SEQUENCE [LARGE SCALE GENOMIC DNA]</scope>
    <source>
        <strain evidence="3 4">DSM 24782</strain>
    </source>
</reference>
<dbReference type="RefSeq" id="WP_133766016.1">
    <property type="nucleotide sequence ID" value="NZ_SOAM01000002.1"/>
</dbReference>
<protein>
    <submittedName>
        <fullName evidence="3">Alpha-beta hydrolase superfamily lysophospholipase</fullName>
    </submittedName>
</protein>
<evidence type="ECO:0000259" key="2">
    <source>
        <dbReference type="Pfam" id="PF12697"/>
    </source>
</evidence>
<organism evidence="3 4">
    <name type="scientific">Amnibacterium kyonggiense</name>
    <dbReference type="NCBI Taxonomy" id="595671"/>
    <lineage>
        <taxon>Bacteria</taxon>
        <taxon>Bacillati</taxon>
        <taxon>Actinomycetota</taxon>
        <taxon>Actinomycetes</taxon>
        <taxon>Micrococcales</taxon>
        <taxon>Microbacteriaceae</taxon>
        <taxon>Amnibacterium</taxon>
    </lineage>
</organism>
<dbReference type="GO" id="GO:0016020">
    <property type="term" value="C:membrane"/>
    <property type="evidence" value="ECO:0007669"/>
    <property type="project" value="TreeGrafter"/>
</dbReference>
<dbReference type="PANTHER" id="PTHR43798">
    <property type="entry name" value="MONOACYLGLYCEROL LIPASE"/>
    <property type="match status" value="1"/>
</dbReference>
<comment type="caution">
    <text evidence="3">The sequence shown here is derived from an EMBL/GenBank/DDBJ whole genome shotgun (WGS) entry which is preliminary data.</text>
</comment>
<dbReference type="InterPro" id="IPR050266">
    <property type="entry name" value="AB_hydrolase_sf"/>
</dbReference>
<evidence type="ECO:0000313" key="4">
    <source>
        <dbReference type="Proteomes" id="UP000295344"/>
    </source>
</evidence>
<dbReference type="PANTHER" id="PTHR43798:SF31">
    <property type="entry name" value="AB HYDROLASE SUPERFAMILY PROTEIN YCLE"/>
    <property type="match status" value="1"/>
</dbReference>
<dbReference type="SUPFAM" id="SSF53474">
    <property type="entry name" value="alpha/beta-Hydrolases"/>
    <property type="match status" value="1"/>
</dbReference>
<gene>
    <name evidence="3" type="ORF">CLV52_1805</name>
</gene>
<evidence type="ECO:0000313" key="3">
    <source>
        <dbReference type="EMBL" id="TDS76867.1"/>
    </source>
</evidence>
<dbReference type="InterPro" id="IPR029058">
    <property type="entry name" value="AB_hydrolase_fold"/>
</dbReference>
<name>A0A4R7FKJ2_9MICO</name>
<proteinExistence type="predicted"/>
<dbReference type="Proteomes" id="UP000295344">
    <property type="component" value="Unassembled WGS sequence"/>
</dbReference>
<dbReference type="EMBL" id="SOAM01000002">
    <property type="protein sequence ID" value="TDS76867.1"/>
    <property type="molecule type" value="Genomic_DNA"/>
</dbReference>
<keyword evidence="4" id="KW-1185">Reference proteome</keyword>
<dbReference type="InterPro" id="IPR000073">
    <property type="entry name" value="AB_hydrolase_1"/>
</dbReference>
<dbReference type="AlphaFoldDB" id="A0A4R7FKJ2"/>
<accession>A0A4R7FKJ2</accession>
<feature type="domain" description="AB hydrolase-1" evidence="2">
    <location>
        <begin position="52"/>
        <end position="284"/>
    </location>
</feature>
<dbReference type="Gene3D" id="3.40.50.1820">
    <property type="entry name" value="alpha/beta hydrolase"/>
    <property type="match status" value="1"/>
</dbReference>
<dbReference type="GO" id="GO:0016787">
    <property type="term" value="F:hydrolase activity"/>
    <property type="evidence" value="ECO:0007669"/>
    <property type="project" value="UniProtKB-KW"/>
</dbReference>
<keyword evidence="1 3" id="KW-0378">Hydrolase</keyword>
<dbReference type="OrthoDB" id="3211023at2"/>
<sequence length="298" mass="31764">MRAPLVPLDPEDAALPDVDWTALPDGVARSSRVVPSGRLAGLCAGPRDAVRVVLAPGITGSKEDFRFLLPVLAARGFRAESFDAAGQYQSAAAGPEHLGRGRSWDYDLFVDDLIAVIEQGGTPVHLLGHSFQGVVAERVAVARPDLVRSLSLLSAPPVPGDALAATRPFGAASRSMPAGALAALIRSTIRGNVQHVPPARQRFVVERFTWTRTDAHAASVALLRRVPDLRAALRATGVPVLLAVGEHDVWPVELHRRYAEELGAVLRVYPGGHSPCETAPHALCRDLLALFETAQRPA</sequence>